<evidence type="ECO:0000313" key="1">
    <source>
        <dbReference type="EMBL" id="GIL25079.1"/>
    </source>
</evidence>
<dbReference type="EMBL" id="BOPO01000003">
    <property type="protein sequence ID" value="GIL25079.1"/>
    <property type="molecule type" value="Genomic_DNA"/>
</dbReference>
<sequence length="61" mass="6583">MAWQAIDDGSFPGRYRSGGRRDAVAGAVGLVVLRGSPMIATQVEQRVRRMLEQLGCRPPAA</sequence>
<gene>
    <name evidence="1" type="ORF">NUM_03340</name>
</gene>
<protein>
    <submittedName>
        <fullName evidence="1">Uncharacterized protein</fullName>
    </submittedName>
</protein>
<proteinExistence type="predicted"/>
<organism evidence="1 2">
    <name type="scientific">Actinocatenispora comari</name>
    <dbReference type="NCBI Taxonomy" id="2807577"/>
    <lineage>
        <taxon>Bacteria</taxon>
        <taxon>Bacillati</taxon>
        <taxon>Actinomycetota</taxon>
        <taxon>Actinomycetes</taxon>
        <taxon>Micromonosporales</taxon>
        <taxon>Micromonosporaceae</taxon>
        <taxon>Actinocatenispora</taxon>
    </lineage>
</organism>
<name>A0A8J4A4Y9_9ACTN</name>
<reference evidence="2" key="1">
    <citation type="journal article" date="2021" name="Int. J. Syst. Evol. Microbiol.">
        <title>Actinocatenispora comari sp. nov., an endophytic actinomycete isolated from aerial parts of Comarum salesowianum.</title>
        <authorList>
            <person name="Oyunbileg N."/>
            <person name="Iizaka Y."/>
            <person name="Hamada M."/>
            <person name="Davaapurev B.O."/>
            <person name="Fukumoto A."/>
            <person name="Tsetseg B."/>
            <person name="Kato F."/>
            <person name="Tamura T."/>
            <person name="Batkhuu J."/>
            <person name="Anzai Y."/>
        </authorList>
    </citation>
    <scope>NUCLEOTIDE SEQUENCE [LARGE SCALE GENOMIC DNA]</scope>
    <source>
        <strain evidence="2">NUM-2625</strain>
    </source>
</reference>
<evidence type="ECO:0000313" key="2">
    <source>
        <dbReference type="Proteomes" id="UP000614996"/>
    </source>
</evidence>
<accession>A0A8J4A4Y9</accession>
<dbReference type="Proteomes" id="UP000614996">
    <property type="component" value="Unassembled WGS sequence"/>
</dbReference>
<keyword evidence="2" id="KW-1185">Reference proteome</keyword>
<dbReference type="AlphaFoldDB" id="A0A8J4A4Y9"/>
<comment type="caution">
    <text evidence="1">The sequence shown here is derived from an EMBL/GenBank/DDBJ whole genome shotgun (WGS) entry which is preliminary data.</text>
</comment>
<dbReference type="RefSeq" id="WP_207122718.1">
    <property type="nucleotide sequence ID" value="NZ_BOPO01000003.1"/>
</dbReference>